<name>A0ABQ6A8D7_9PROT</name>
<dbReference type="PANTHER" id="PTHR31956:SF1">
    <property type="entry name" value="NON-SPECIFIC PHOSPHOLIPASE C1"/>
    <property type="match status" value="1"/>
</dbReference>
<keyword evidence="3" id="KW-0732">Signal</keyword>
<evidence type="ECO:0000313" key="5">
    <source>
        <dbReference type="Proteomes" id="UP001156641"/>
    </source>
</evidence>
<dbReference type="RefSeq" id="WP_284258827.1">
    <property type="nucleotide sequence ID" value="NZ_BSOS01000073.1"/>
</dbReference>
<feature type="chain" id="PRO_5045316444" evidence="3">
    <location>
        <begin position="28"/>
        <end position="644"/>
    </location>
</feature>
<keyword evidence="1" id="KW-0378">Hydrolase</keyword>
<dbReference type="Proteomes" id="UP001156641">
    <property type="component" value="Unassembled WGS sequence"/>
</dbReference>
<keyword evidence="5" id="KW-1185">Reference proteome</keyword>
<evidence type="ECO:0000313" key="4">
    <source>
        <dbReference type="EMBL" id="GLR67997.1"/>
    </source>
</evidence>
<reference evidence="5" key="1">
    <citation type="journal article" date="2019" name="Int. J. Syst. Evol. Microbiol.">
        <title>The Global Catalogue of Microorganisms (GCM) 10K type strain sequencing project: providing services to taxonomists for standard genome sequencing and annotation.</title>
        <authorList>
            <consortium name="The Broad Institute Genomics Platform"/>
            <consortium name="The Broad Institute Genome Sequencing Center for Infectious Disease"/>
            <person name="Wu L."/>
            <person name="Ma J."/>
        </authorList>
    </citation>
    <scope>NUCLEOTIDE SEQUENCE [LARGE SCALE GENOMIC DNA]</scope>
    <source>
        <strain evidence="5">NBRC 112502</strain>
    </source>
</reference>
<gene>
    <name evidence="4" type="ORF">GCM10010909_26780</name>
</gene>
<dbReference type="InterPro" id="IPR017850">
    <property type="entry name" value="Alkaline_phosphatase_core_sf"/>
</dbReference>
<dbReference type="InterPro" id="IPR007312">
    <property type="entry name" value="Phosphoesterase"/>
</dbReference>
<dbReference type="Pfam" id="PF04185">
    <property type="entry name" value="Phosphoesterase"/>
    <property type="match status" value="1"/>
</dbReference>
<protein>
    <submittedName>
        <fullName evidence="4">Acid phosphatase</fullName>
    </submittedName>
</protein>
<dbReference type="PANTHER" id="PTHR31956">
    <property type="entry name" value="NON-SPECIFIC PHOSPHOLIPASE C4-RELATED"/>
    <property type="match status" value="1"/>
</dbReference>
<sequence length="644" mass="69283">MAFKLILQRVTALVAASSLLQAPFAYGDALSPQPGGPAAARAAMVAREPAISQAQEIALLRKHVKYVFVIFQENRSFDSYFGSFPGANGLFSQAPAATPGFSQPIENVDGSMAMISPFRLGPDQYAADLDDVDHAHINMAEKMDVVNGVARMDHYALDEEKKYIAPGQSLPSLMAKQYGELTMAYEDCNTIPYMWNFASRFVLFDNIFQHTIGPSTPNAIAMIAGQTGETQWVKHPDEAVGAKGLLKGQGEPVVTDDDPLWGTGNAGDNSGMPQNPHDGAKHPVIAALNQTYASLPLSMTGDNARKVTAADKDPATDLADVRQDIPALSASKAAELPWGWYEEGYDTEPNDKGVDKHDGYIGHHNGPQYFGYVANNPEMTANLHGLGDFFSDIGADRLSSTGGVYYLRGGFRNIAGLKPAFNDPAVQHNFQGDDDHPGYSDSAISEALVAREVNAIARSKYWAQSAIIITYDESEGDYDHVPPTFVEYDPQGLPLSRGPRIPLIVISPYARAHVVSHESGDHASVIKFIDLLYNLPPLADLPDEAQARVAGLKMFKQAYLGPADDNTPGVGNLLSAFDPARLEGKTSPLPAAYAMTPDISAIPPDNNQGCKVIGIVPVDIAQGIVNHIPADFNPRPKTDPTAAQ</sequence>
<feature type="region of interest" description="Disordered" evidence="2">
    <location>
        <begin position="246"/>
        <end position="278"/>
    </location>
</feature>
<feature type="signal peptide" evidence="3">
    <location>
        <begin position="1"/>
        <end position="27"/>
    </location>
</feature>
<evidence type="ECO:0000256" key="3">
    <source>
        <dbReference type="SAM" id="SignalP"/>
    </source>
</evidence>
<dbReference type="Gene3D" id="3.40.720.10">
    <property type="entry name" value="Alkaline Phosphatase, subunit A"/>
    <property type="match status" value="2"/>
</dbReference>
<dbReference type="EMBL" id="BSOS01000073">
    <property type="protein sequence ID" value="GLR67997.1"/>
    <property type="molecule type" value="Genomic_DNA"/>
</dbReference>
<proteinExistence type="predicted"/>
<evidence type="ECO:0000256" key="2">
    <source>
        <dbReference type="SAM" id="MobiDB-lite"/>
    </source>
</evidence>
<organism evidence="4 5">
    <name type="scientific">Acidocella aquatica</name>
    <dbReference type="NCBI Taxonomy" id="1922313"/>
    <lineage>
        <taxon>Bacteria</taxon>
        <taxon>Pseudomonadati</taxon>
        <taxon>Pseudomonadota</taxon>
        <taxon>Alphaproteobacteria</taxon>
        <taxon>Acetobacterales</taxon>
        <taxon>Acidocellaceae</taxon>
        <taxon>Acidocella</taxon>
    </lineage>
</organism>
<evidence type="ECO:0000256" key="1">
    <source>
        <dbReference type="ARBA" id="ARBA00022801"/>
    </source>
</evidence>
<accession>A0ABQ6A8D7</accession>
<comment type="caution">
    <text evidence="4">The sequence shown here is derived from an EMBL/GenBank/DDBJ whole genome shotgun (WGS) entry which is preliminary data.</text>
</comment>